<keyword evidence="1" id="KW-0175">Coiled coil</keyword>
<dbReference type="Pfam" id="PF00196">
    <property type="entry name" value="GerE"/>
    <property type="match status" value="1"/>
</dbReference>
<feature type="transmembrane region" description="Helical" evidence="2">
    <location>
        <begin position="356"/>
        <end position="375"/>
    </location>
</feature>
<dbReference type="STRING" id="391587.KAOT1_01205"/>
<keyword evidence="2" id="KW-0812">Transmembrane</keyword>
<evidence type="ECO:0000256" key="3">
    <source>
        <dbReference type="SAM" id="SignalP"/>
    </source>
</evidence>
<dbReference type="AlphaFoldDB" id="A9E8S1"/>
<dbReference type="GO" id="GO:0006355">
    <property type="term" value="P:regulation of DNA-templated transcription"/>
    <property type="evidence" value="ECO:0007669"/>
    <property type="project" value="InterPro"/>
</dbReference>
<keyword evidence="2" id="KW-0472">Membrane</keyword>
<accession>A9E8S1</accession>
<dbReference type="RefSeq" id="WP_007092817.1">
    <property type="nucleotide sequence ID" value="NZ_CP142125.1"/>
</dbReference>
<feature type="chain" id="PRO_5002737227" evidence="3">
    <location>
        <begin position="20"/>
        <end position="554"/>
    </location>
</feature>
<dbReference type="OrthoDB" id="1184030at2"/>
<name>A9E8S1_9FLAO</name>
<dbReference type="PROSITE" id="PS50043">
    <property type="entry name" value="HTH_LUXR_2"/>
    <property type="match status" value="1"/>
</dbReference>
<gene>
    <name evidence="5" type="ORF">KAOT1_01205</name>
</gene>
<evidence type="ECO:0000313" key="5">
    <source>
        <dbReference type="EMBL" id="EDP94801.1"/>
    </source>
</evidence>
<reference evidence="5 6" key="1">
    <citation type="journal article" date="2011" name="J. Bacteriol.">
        <title>Genome sequence of the algicidal bacterium Kordia algicida OT-1.</title>
        <authorList>
            <person name="Lee H.S."/>
            <person name="Kang S.G."/>
            <person name="Kwon K.K."/>
            <person name="Lee J.H."/>
            <person name="Kim S.J."/>
        </authorList>
    </citation>
    <scope>NUCLEOTIDE SEQUENCE [LARGE SCALE GENOMIC DNA]</scope>
    <source>
        <strain evidence="5 6">OT-1</strain>
    </source>
</reference>
<evidence type="ECO:0000259" key="4">
    <source>
        <dbReference type="PROSITE" id="PS50043"/>
    </source>
</evidence>
<dbReference type="SMART" id="SM00421">
    <property type="entry name" value="HTH_LUXR"/>
    <property type="match status" value="1"/>
</dbReference>
<evidence type="ECO:0000256" key="2">
    <source>
        <dbReference type="SAM" id="Phobius"/>
    </source>
</evidence>
<feature type="coiled-coil region" evidence="1">
    <location>
        <begin position="376"/>
        <end position="412"/>
    </location>
</feature>
<dbReference type="Pfam" id="PF13424">
    <property type="entry name" value="TPR_12"/>
    <property type="match status" value="1"/>
</dbReference>
<protein>
    <submittedName>
        <fullName evidence="5">Tetratricopeptide TPR_2</fullName>
    </submittedName>
</protein>
<dbReference type="SUPFAM" id="SSF46894">
    <property type="entry name" value="C-terminal effector domain of the bipartite response regulators"/>
    <property type="match status" value="1"/>
</dbReference>
<keyword evidence="6" id="KW-1185">Reference proteome</keyword>
<dbReference type="Gene3D" id="1.25.40.10">
    <property type="entry name" value="Tetratricopeptide repeat domain"/>
    <property type="match status" value="2"/>
</dbReference>
<evidence type="ECO:0000313" key="6">
    <source>
        <dbReference type="Proteomes" id="UP000002945"/>
    </source>
</evidence>
<evidence type="ECO:0000256" key="1">
    <source>
        <dbReference type="SAM" id="Coils"/>
    </source>
</evidence>
<dbReference type="eggNOG" id="COG0457">
    <property type="taxonomic scope" value="Bacteria"/>
</dbReference>
<dbReference type="InterPro" id="IPR036388">
    <property type="entry name" value="WH-like_DNA-bd_sf"/>
</dbReference>
<organism evidence="5 6">
    <name type="scientific">Kordia algicida OT-1</name>
    <dbReference type="NCBI Taxonomy" id="391587"/>
    <lineage>
        <taxon>Bacteria</taxon>
        <taxon>Pseudomonadati</taxon>
        <taxon>Bacteroidota</taxon>
        <taxon>Flavobacteriia</taxon>
        <taxon>Flavobacteriales</taxon>
        <taxon>Flavobacteriaceae</taxon>
        <taxon>Kordia</taxon>
    </lineage>
</organism>
<dbReference type="Proteomes" id="UP000002945">
    <property type="component" value="Unassembled WGS sequence"/>
</dbReference>
<feature type="domain" description="HTH luxR-type" evidence="4">
    <location>
        <begin position="483"/>
        <end position="548"/>
    </location>
</feature>
<keyword evidence="2" id="KW-1133">Transmembrane helix</keyword>
<dbReference type="GO" id="GO:0003677">
    <property type="term" value="F:DNA binding"/>
    <property type="evidence" value="ECO:0007669"/>
    <property type="project" value="InterPro"/>
</dbReference>
<keyword evidence="3" id="KW-0732">Signal</keyword>
<proteinExistence type="predicted"/>
<dbReference type="InterPro" id="IPR011990">
    <property type="entry name" value="TPR-like_helical_dom_sf"/>
</dbReference>
<dbReference type="Gene3D" id="1.10.10.10">
    <property type="entry name" value="Winged helix-like DNA-binding domain superfamily/Winged helix DNA-binding domain"/>
    <property type="match status" value="1"/>
</dbReference>
<dbReference type="HOGENOM" id="CLU_491582_0_0_10"/>
<comment type="caution">
    <text evidence="5">The sequence shown here is derived from an EMBL/GenBank/DDBJ whole genome shotgun (WGS) entry which is preliminary data.</text>
</comment>
<dbReference type="InterPro" id="IPR000792">
    <property type="entry name" value="Tscrpt_reg_LuxR_C"/>
</dbReference>
<dbReference type="SUPFAM" id="SSF48452">
    <property type="entry name" value="TPR-like"/>
    <property type="match status" value="1"/>
</dbReference>
<feature type="signal peptide" evidence="3">
    <location>
        <begin position="1"/>
        <end position="19"/>
    </location>
</feature>
<sequence length="554" mass="63890">MKVRIIIALLFLCSLSIKAQTEDSIEDVLKFQIAETTIDSLKVPLLLKLAEHVYQFDVDEAREIALQAKDIADDIASNSVYYQKQRIHLYQTLAECDQLQDKTLSSLEYIQKAIDIANTINDTKSLRKSYRIRGILSIKNKDTIKGKEFYKKSVDIGKKVNDSVGIADSYMYLGVLSYHENNGKDSMSYYMNLSKKYDNSLENLIHTDVNLATFYIFDQDYEKARKIYESLIEPHKKVKNYLGLSNCYLNLGNVYAFLNQKEKSLQALDSAIAYSKILGNKDFLESQYLSRRNINLHFKDYKAAMLDFEMHKKYYDSLNDLQAAKRFTELELNYKFAKEKEIAAIQLKNEQSKKTLYIILLVVTIVGAIIAFVLVRKNNKQRLQLKENELKLKEVEKLKADLALANREKELKKVVIENSITEEVLNKTLDDIKEIITFENEKERKLALKSLSASLLSEKTAKTTTSNTQNYLDEVSIDFKVKLDTHFLTLKPREKELLCMMKLGLSTSEISKLFNTTIASIKSSRYRIRKKLELNSDDDIIAYIETKSTSDLDS</sequence>
<dbReference type="EMBL" id="ABIB01000013">
    <property type="protein sequence ID" value="EDP94801.1"/>
    <property type="molecule type" value="Genomic_DNA"/>
</dbReference>
<dbReference type="InterPro" id="IPR016032">
    <property type="entry name" value="Sig_transdc_resp-reg_C-effctor"/>
</dbReference>